<accession>A0A2I0HIZ0</accession>
<feature type="domain" description="Leucine-rich repeat-containing N-terminal plant-type" evidence="4">
    <location>
        <begin position="24"/>
        <end position="54"/>
    </location>
</feature>
<feature type="chain" id="PRO_5014176372" description="Leucine-rich repeat-containing N-terminal plant-type domain-containing protein" evidence="3">
    <location>
        <begin position="20"/>
        <end position="56"/>
    </location>
</feature>
<feature type="non-terminal residue" evidence="5">
    <location>
        <position position="56"/>
    </location>
</feature>
<feature type="signal peptide" evidence="3">
    <location>
        <begin position="1"/>
        <end position="19"/>
    </location>
</feature>
<sequence length="56" mass="6033">MSRLTFVICLFAAAFVALAAGCPASDREALLAFKASLNEPYLGIFQTWSGTDCCRN</sequence>
<dbReference type="PROSITE" id="PS51257">
    <property type="entry name" value="PROKAR_LIPOPROTEIN"/>
    <property type="match status" value="1"/>
</dbReference>
<dbReference type="STRING" id="22663.A0A2I0HIZ0"/>
<dbReference type="Proteomes" id="UP000233551">
    <property type="component" value="Unassembled WGS sequence"/>
</dbReference>
<dbReference type="AlphaFoldDB" id="A0A2I0HIZ0"/>
<gene>
    <name evidence="5" type="ORF">CRG98_047938</name>
</gene>
<dbReference type="EMBL" id="PGOL01008483">
    <property type="protein sequence ID" value="PKI31654.1"/>
    <property type="molecule type" value="Genomic_DNA"/>
</dbReference>
<dbReference type="InterPro" id="IPR013210">
    <property type="entry name" value="LRR_N_plant-typ"/>
</dbReference>
<evidence type="ECO:0000256" key="1">
    <source>
        <dbReference type="ARBA" id="ARBA00022614"/>
    </source>
</evidence>
<evidence type="ECO:0000313" key="5">
    <source>
        <dbReference type="EMBL" id="PKI31654.1"/>
    </source>
</evidence>
<evidence type="ECO:0000259" key="4">
    <source>
        <dbReference type="Pfam" id="PF08263"/>
    </source>
</evidence>
<keyword evidence="1" id="KW-0433">Leucine-rich repeat</keyword>
<comment type="caution">
    <text evidence="5">The sequence shown here is derived from an EMBL/GenBank/DDBJ whole genome shotgun (WGS) entry which is preliminary data.</text>
</comment>
<evidence type="ECO:0000256" key="3">
    <source>
        <dbReference type="SAM" id="SignalP"/>
    </source>
</evidence>
<keyword evidence="3" id="KW-0732">Signal</keyword>
<reference evidence="5 6" key="1">
    <citation type="submission" date="2017-11" db="EMBL/GenBank/DDBJ databases">
        <title>De-novo sequencing of pomegranate (Punica granatum L.) genome.</title>
        <authorList>
            <person name="Akparov Z."/>
            <person name="Amiraslanov A."/>
            <person name="Hajiyeva S."/>
            <person name="Abbasov M."/>
            <person name="Kaur K."/>
            <person name="Hamwieh A."/>
            <person name="Solovyev V."/>
            <person name="Salamov A."/>
            <person name="Braich B."/>
            <person name="Kosarev P."/>
            <person name="Mahmoud A."/>
            <person name="Hajiyev E."/>
            <person name="Babayeva S."/>
            <person name="Izzatullayeva V."/>
            <person name="Mammadov A."/>
            <person name="Mammadov A."/>
            <person name="Sharifova S."/>
            <person name="Ojaghi J."/>
            <person name="Eynullazada K."/>
            <person name="Bayramov B."/>
            <person name="Abdulazimova A."/>
            <person name="Shahmuradov I."/>
        </authorList>
    </citation>
    <scope>NUCLEOTIDE SEQUENCE [LARGE SCALE GENOMIC DNA]</scope>
    <source>
        <strain evidence="6">cv. AG2017</strain>
        <tissue evidence="5">Leaf</tissue>
    </source>
</reference>
<evidence type="ECO:0000313" key="6">
    <source>
        <dbReference type="Proteomes" id="UP000233551"/>
    </source>
</evidence>
<keyword evidence="6" id="KW-1185">Reference proteome</keyword>
<name>A0A2I0HIZ0_PUNGR</name>
<organism evidence="5 6">
    <name type="scientific">Punica granatum</name>
    <name type="common">Pomegranate</name>
    <dbReference type="NCBI Taxonomy" id="22663"/>
    <lineage>
        <taxon>Eukaryota</taxon>
        <taxon>Viridiplantae</taxon>
        <taxon>Streptophyta</taxon>
        <taxon>Embryophyta</taxon>
        <taxon>Tracheophyta</taxon>
        <taxon>Spermatophyta</taxon>
        <taxon>Magnoliopsida</taxon>
        <taxon>eudicotyledons</taxon>
        <taxon>Gunneridae</taxon>
        <taxon>Pentapetalae</taxon>
        <taxon>rosids</taxon>
        <taxon>malvids</taxon>
        <taxon>Myrtales</taxon>
        <taxon>Lythraceae</taxon>
        <taxon>Punica</taxon>
    </lineage>
</organism>
<dbReference type="Pfam" id="PF08263">
    <property type="entry name" value="LRRNT_2"/>
    <property type="match status" value="1"/>
</dbReference>
<protein>
    <recommendedName>
        <fullName evidence="4">Leucine-rich repeat-containing N-terminal plant-type domain-containing protein</fullName>
    </recommendedName>
</protein>
<evidence type="ECO:0000256" key="2">
    <source>
        <dbReference type="ARBA" id="ARBA00022737"/>
    </source>
</evidence>
<proteinExistence type="predicted"/>
<keyword evidence="2" id="KW-0677">Repeat</keyword>